<dbReference type="GO" id="GO:0046558">
    <property type="term" value="F:arabinan endo-1,5-alpha-L-arabinosidase activity"/>
    <property type="evidence" value="ECO:0007669"/>
    <property type="project" value="UniProtKB-EC"/>
</dbReference>
<dbReference type="InterPro" id="IPR050727">
    <property type="entry name" value="GH43_arabinanases"/>
</dbReference>
<comment type="caution">
    <text evidence="8">The sequence shown here is derived from an EMBL/GenBank/DDBJ whole genome shotgun (WGS) entry which is preliminary data.</text>
</comment>
<evidence type="ECO:0000313" key="9">
    <source>
        <dbReference type="Proteomes" id="UP001296943"/>
    </source>
</evidence>
<evidence type="ECO:0000259" key="6">
    <source>
        <dbReference type="Pfam" id="PF16369"/>
    </source>
</evidence>
<name>A0ABS2N5T6_9BACI</name>
<evidence type="ECO:0000256" key="1">
    <source>
        <dbReference type="ARBA" id="ARBA00004834"/>
    </source>
</evidence>
<dbReference type="InterPro" id="IPR006710">
    <property type="entry name" value="Glyco_hydro_43"/>
</dbReference>
<feature type="chain" id="PRO_5046583385" evidence="5">
    <location>
        <begin position="25"/>
        <end position="806"/>
    </location>
</feature>
<dbReference type="Proteomes" id="UP001296943">
    <property type="component" value="Unassembled WGS sequence"/>
</dbReference>
<sequence>MKHMQKIFVLFLVVLLFVPASTMATPVNYGAANNEKNPHNESEEVTPVFEDASVHDPSVIKAGDYYYVFGSHLAAAKTKDLMKWEVIEEDGADSDNRLFEDVTEELKETFEWAETDTLWAADVTQLEDGRYYMYYNACRGDSPRSAMGVAVADNIEGPYEDLGIILKSGMRDGEEDVDGTPYDHEHFPENYDATVHPNVVDPHTFFDKDGKLWMMYGSYSGGFFILEMDPETGMPIPGQGYGKKLLGGNHSRIEAPYVVYNPETDYYYMYLSYGGLTADGGYNIRVARSKNPDGPYYDSEGNNMIDAKGEEGTFFDDRSIEPYGVKLMGNYLFERKIGDPGTGIGTGYVSPGHNSAYYDEETGKQYLIFHSRFPQTGEMHQIRVHQLFMNEDGWPVAAPYRYADETLEKVYRDDIIGTYKFINHGKDISAELKKSEYITLEKNNKVTGVVDGKWKKTAHNKAELTIDGETYKGVFLRQWDTTSESYRMTFTALSEKGVAVWGSRILDWTDEEVVEAVKSDLSLGDTSAVVSDLTLPTEGTRESEISWSSSDSDIVSEEGVVTRPEAGSGEATVELTATISKGDVFDTKTFEITVLPEREKGLLAHYEFEGNLVDTSGNFAAGNVTGDRIYNSGGTISYADGKVGEASYFDGTSGVKLPNGLILGNEYSVSLWLNPETVQPFTTTFFGGYNDPQSWISLLPRGHDFVNNDTMLWSGNAWYDAGTDTKINTNEWSHLAFTVDHGEIKVYVNGEEKFSGTNFPDVFKTPESQFSLGVNWWDTPYHGLMDELQIYHGKLTAEEVAELANH</sequence>
<dbReference type="Pfam" id="PF20578">
    <property type="entry name" value="aBig_2"/>
    <property type="match status" value="1"/>
</dbReference>
<feature type="domain" description="Atrophied bacterial Ig" evidence="7">
    <location>
        <begin position="514"/>
        <end position="596"/>
    </location>
</feature>
<keyword evidence="3 8" id="KW-0378">Hydrolase</keyword>
<dbReference type="SUPFAM" id="SSF49899">
    <property type="entry name" value="Concanavalin A-like lectins/glucanases"/>
    <property type="match status" value="1"/>
</dbReference>
<proteinExistence type="inferred from homology"/>
<dbReference type="Gene3D" id="2.115.10.20">
    <property type="entry name" value="Glycosyl hydrolase domain, family 43"/>
    <property type="match status" value="1"/>
</dbReference>
<protein>
    <submittedName>
        <fullName evidence="8">Arabinan endo-1,5-alpha-L-arabinosidase</fullName>
        <ecNumber evidence="8">3.2.1.99</ecNumber>
    </submittedName>
</protein>
<feature type="signal peptide" evidence="5">
    <location>
        <begin position="1"/>
        <end position="24"/>
    </location>
</feature>
<gene>
    <name evidence="8" type="ORF">JOC48_004046</name>
</gene>
<dbReference type="CDD" id="cd18832">
    <property type="entry name" value="GH43_GsAbnA-like"/>
    <property type="match status" value="1"/>
</dbReference>
<keyword evidence="4 8" id="KW-0326">Glycosidase</keyword>
<reference evidence="8 9" key="1">
    <citation type="submission" date="2021-01" db="EMBL/GenBank/DDBJ databases">
        <title>Genomic Encyclopedia of Type Strains, Phase IV (KMG-IV): sequencing the most valuable type-strain genomes for metagenomic binning, comparative biology and taxonomic classification.</title>
        <authorList>
            <person name="Goeker M."/>
        </authorList>
    </citation>
    <scope>NUCLEOTIDE SEQUENCE [LARGE SCALE GENOMIC DNA]</scope>
    <source>
        <strain evidence="8 9">DSM 23711</strain>
    </source>
</reference>
<dbReference type="Pfam" id="PF04616">
    <property type="entry name" value="Glyco_hydro_43"/>
    <property type="match status" value="1"/>
</dbReference>
<dbReference type="SUPFAM" id="SSF75005">
    <property type="entry name" value="Arabinanase/levansucrase/invertase"/>
    <property type="match status" value="1"/>
</dbReference>
<dbReference type="Pfam" id="PF13385">
    <property type="entry name" value="Laminin_G_3"/>
    <property type="match status" value="1"/>
</dbReference>
<evidence type="ECO:0000256" key="5">
    <source>
        <dbReference type="SAM" id="SignalP"/>
    </source>
</evidence>
<keyword evidence="5" id="KW-0732">Signal</keyword>
<dbReference type="PANTHER" id="PTHR43301">
    <property type="entry name" value="ARABINAN ENDO-1,5-ALPHA-L-ARABINOSIDASE"/>
    <property type="match status" value="1"/>
</dbReference>
<keyword evidence="9" id="KW-1185">Reference proteome</keyword>
<dbReference type="InterPro" id="IPR032291">
    <property type="entry name" value="Abn2_C"/>
</dbReference>
<dbReference type="EMBL" id="JAFBDR010000034">
    <property type="protein sequence ID" value="MBM7573482.1"/>
    <property type="molecule type" value="Genomic_DNA"/>
</dbReference>
<organism evidence="8 9">
    <name type="scientific">Aquibacillus albus</name>
    <dbReference type="NCBI Taxonomy" id="1168171"/>
    <lineage>
        <taxon>Bacteria</taxon>
        <taxon>Bacillati</taxon>
        <taxon>Bacillota</taxon>
        <taxon>Bacilli</taxon>
        <taxon>Bacillales</taxon>
        <taxon>Bacillaceae</taxon>
        <taxon>Aquibacillus</taxon>
    </lineage>
</organism>
<comment type="pathway">
    <text evidence="1">Glycan metabolism; L-arabinan degradation.</text>
</comment>
<dbReference type="Gene3D" id="2.40.128.10">
    <property type="match status" value="1"/>
</dbReference>
<comment type="similarity">
    <text evidence="2">Belongs to the glycosyl hydrolase 43 family.</text>
</comment>
<dbReference type="EC" id="3.2.1.99" evidence="8"/>
<evidence type="ECO:0000259" key="7">
    <source>
        <dbReference type="Pfam" id="PF20578"/>
    </source>
</evidence>
<evidence type="ECO:0000256" key="2">
    <source>
        <dbReference type="ARBA" id="ARBA00009865"/>
    </source>
</evidence>
<evidence type="ECO:0000256" key="3">
    <source>
        <dbReference type="ARBA" id="ARBA00022801"/>
    </source>
</evidence>
<dbReference type="Gene3D" id="2.60.120.200">
    <property type="match status" value="1"/>
</dbReference>
<dbReference type="InterPro" id="IPR046780">
    <property type="entry name" value="aBig_2"/>
</dbReference>
<dbReference type="PANTHER" id="PTHR43301:SF3">
    <property type="entry name" value="ARABINAN ENDO-1,5-ALPHA-L-ARABINOSIDASE A-RELATED"/>
    <property type="match status" value="1"/>
</dbReference>
<dbReference type="Pfam" id="PF16369">
    <property type="entry name" value="GH43_C"/>
    <property type="match status" value="1"/>
</dbReference>
<evidence type="ECO:0000256" key="4">
    <source>
        <dbReference type="ARBA" id="ARBA00023295"/>
    </source>
</evidence>
<dbReference type="InterPro" id="IPR023296">
    <property type="entry name" value="Glyco_hydro_beta-prop_sf"/>
</dbReference>
<evidence type="ECO:0000313" key="8">
    <source>
        <dbReference type="EMBL" id="MBM7573482.1"/>
    </source>
</evidence>
<feature type="domain" description="Extracellular endo-alpha-(1-&gt;5)-L-arabinanase C-terminal" evidence="6">
    <location>
        <begin position="399"/>
        <end position="502"/>
    </location>
</feature>
<dbReference type="Gene3D" id="2.60.40.1080">
    <property type="match status" value="1"/>
</dbReference>
<accession>A0ABS2N5T6</accession>
<dbReference type="InterPro" id="IPR013320">
    <property type="entry name" value="ConA-like_dom_sf"/>
</dbReference>